<evidence type="ECO:0000256" key="4">
    <source>
        <dbReference type="SAM" id="SignalP"/>
    </source>
</evidence>
<evidence type="ECO:0000256" key="1">
    <source>
        <dbReference type="ARBA" id="ARBA00022737"/>
    </source>
</evidence>
<dbReference type="PANTHER" id="PTHR45641">
    <property type="entry name" value="TETRATRICOPEPTIDE REPEAT PROTEIN (AFU_ORTHOLOGUE AFUA_6G03870)"/>
    <property type="match status" value="1"/>
</dbReference>
<dbReference type="SMART" id="SM00028">
    <property type="entry name" value="TPR"/>
    <property type="match status" value="4"/>
</dbReference>
<dbReference type="SUPFAM" id="SSF48452">
    <property type="entry name" value="TPR-like"/>
    <property type="match status" value="1"/>
</dbReference>
<dbReference type="RefSeq" id="WP_117297283.1">
    <property type="nucleotide sequence ID" value="NZ_QVQT02000001.1"/>
</dbReference>
<evidence type="ECO:0000256" key="2">
    <source>
        <dbReference type="ARBA" id="ARBA00022803"/>
    </source>
</evidence>
<keyword evidence="6" id="KW-1185">Reference proteome</keyword>
<accession>A0A372IT70</accession>
<dbReference type="EMBL" id="QVQT01000001">
    <property type="protein sequence ID" value="RFU18147.1"/>
    <property type="molecule type" value="Genomic_DNA"/>
</dbReference>
<evidence type="ECO:0000313" key="5">
    <source>
        <dbReference type="EMBL" id="RFU18147.1"/>
    </source>
</evidence>
<dbReference type="AlphaFoldDB" id="A0A372IT70"/>
<evidence type="ECO:0000313" key="6">
    <source>
        <dbReference type="Proteomes" id="UP000264702"/>
    </source>
</evidence>
<dbReference type="Pfam" id="PF13374">
    <property type="entry name" value="TPR_10"/>
    <property type="match status" value="1"/>
</dbReference>
<feature type="repeat" description="TPR" evidence="3">
    <location>
        <begin position="66"/>
        <end position="99"/>
    </location>
</feature>
<dbReference type="OrthoDB" id="415148at2"/>
<dbReference type="InterPro" id="IPR019734">
    <property type="entry name" value="TPR_rpt"/>
</dbReference>
<protein>
    <submittedName>
        <fullName evidence="5">Tetratricopeptide repeat protein</fullName>
    </submittedName>
</protein>
<name>A0A372IT70_9BACT</name>
<dbReference type="Proteomes" id="UP000264702">
    <property type="component" value="Unassembled WGS sequence"/>
</dbReference>
<keyword evidence="2 3" id="KW-0802">TPR repeat</keyword>
<evidence type="ECO:0000256" key="3">
    <source>
        <dbReference type="PROSITE-ProRule" id="PRU00339"/>
    </source>
</evidence>
<dbReference type="Gene3D" id="1.25.40.10">
    <property type="entry name" value="Tetratricopeptide repeat domain"/>
    <property type="match status" value="2"/>
</dbReference>
<organism evidence="5 6">
    <name type="scientific">Paracidobacterium acidisoli</name>
    <dbReference type="NCBI Taxonomy" id="2303751"/>
    <lineage>
        <taxon>Bacteria</taxon>
        <taxon>Pseudomonadati</taxon>
        <taxon>Acidobacteriota</taxon>
        <taxon>Terriglobia</taxon>
        <taxon>Terriglobales</taxon>
        <taxon>Acidobacteriaceae</taxon>
        <taxon>Paracidobacterium</taxon>
    </lineage>
</organism>
<proteinExistence type="predicted"/>
<comment type="caution">
    <text evidence="5">The sequence shown here is derived from an EMBL/GenBank/DDBJ whole genome shotgun (WGS) entry which is preliminary data.</text>
</comment>
<keyword evidence="4" id="KW-0732">Signal</keyword>
<feature type="chain" id="PRO_5016770883" evidence="4">
    <location>
        <begin position="25"/>
        <end position="325"/>
    </location>
</feature>
<dbReference type="PANTHER" id="PTHR45641:SF19">
    <property type="entry name" value="NEPHROCYSTIN-3"/>
    <property type="match status" value="1"/>
</dbReference>
<dbReference type="PROSITE" id="PS50005">
    <property type="entry name" value="TPR"/>
    <property type="match status" value="1"/>
</dbReference>
<sequence>MTNRFARLGVIFLGFAFLTCQSQATVRDDLNHAIALRNQGAFKEAVTVLKRIVNTPSASMSPAETEEALSALGSAYLGAGNYSEARKCSEKALRLVKATNPENLKEEAAVLDQLGLVYMKLDDSSRESKARDQALNLYEQLGDHEGIFEERNSQANLAIKTMKLRQAHELMDKAFEQMPFASKFATGDMATFYSNVGWLAYTESKSDAAFEAYKKALQSWTSAYGPHDYKVGETYIQIGKVYLQRNDVVDADSNIRRGMGILKQALGDNDPITLSALVPYSRLLDMEGQHDQAAQMQATVEQSLHGKFGIGSCTRCGSYEPYPRL</sequence>
<dbReference type="InterPro" id="IPR011990">
    <property type="entry name" value="TPR-like_helical_dom_sf"/>
</dbReference>
<gene>
    <name evidence="5" type="ORF">D0Y96_00770</name>
</gene>
<reference evidence="5 6" key="1">
    <citation type="submission" date="2018-08" db="EMBL/GenBank/DDBJ databases">
        <title>Acidipila sp. 4G-K13, an acidobacterium isolated from forest soil.</title>
        <authorList>
            <person name="Gao Z.-H."/>
            <person name="Qiu L.-H."/>
        </authorList>
    </citation>
    <scope>NUCLEOTIDE SEQUENCE [LARGE SCALE GENOMIC DNA]</scope>
    <source>
        <strain evidence="5 6">4G-K13</strain>
    </source>
</reference>
<feature type="signal peptide" evidence="4">
    <location>
        <begin position="1"/>
        <end position="24"/>
    </location>
</feature>
<keyword evidence="1" id="KW-0677">Repeat</keyword>